<evidence type="ECO:0000259" key="13">
    <source>
        <dbReference type="Pfam" id="PF02223"/>
    </source>
</evidence>
<dbReference type="InterPro" id="IPR018094">
    <property type="entry name" value="Thymidylate_kinase"/>
</dbReference>
<evidence type="ECO:0000256" key="5">
    <source>
        <dbReference type="ARBA" id="ARBA00022727"/>
    </source>
</evidence>
<evidence type="ECO:0000313" key="15">
    <source>
        <dbReference type="Proteomes" id="UP000627715"/>
    </source>
</evidence>
<dbReference type="InterPro" id="IPR039430">
    <property type="entry name" value="Thymidylate_kin-like_dom"/>
</dbReference>
<keyword evidence="5 12" id="KW-0545">Nucleotide biosynthesis</keyword>
<evidence type="ECO:0000256" key="10">
    <source>
        <dbReference type="ARBA" id="ARBA00048743"/>
    </source>
</evidence>
<dbReference type="NCBIfam" id="TIGR00041">
    <property type="entry name" value="DTMP_kinase"/>
    <property type="match status" value="1"/>
</dbReference>
<dbReference type="EC" id="2.7.4.9" evidence="2 12"/>
<evidence type="ECO:0000256" key="3">
    <source>
        <dbReference type="ARBA" id="ARBA00017144"/>
    </source>
</evidence>
<dbReference type="Pfam" id="PF02223">
    <property type="entry name" value="Thymidylate_kin"/>
    <property type="match status" value="1"/>
</dbReference>
<dbReference type="GO" id="GO:0006233">
    <property type="term" value="P:dTDP biosynthetic process"/>
    <property type="evidence" value="ECO:0007669"/>
    <property type="project" value="InterPro"/>
</dbReference>
<dbReference type="EMBL" id="BMIY01000013">
    <property type="protein sequence ID" value="GFZ82434.1"/>
    <property type="molecule type" value="Genomic_DNA"/>
</dbReference>
<evidence type="ECO:0000256" key="4">
    <source>
        <dbReference type="ARBA" id="ARBA00022679"/>
    </source>
</evidence>
<reference evidence="14" key="1">
    <citation type="journal article" date="2014" name="Int. J. Syst. Evol. Microbiol.">
        <title>Complete genome sequence of Corynebacterium casei LMG S-19264T (=DSM 44701T), isolated from a smear-ripened cheese.</title>
        <authorList>
            <consortium name="US DOE Joint Genome Institute (JGI-PGF)"/>
            <person name="Walter F."/>
            <person name="Albersmeier A."/>
            <person name="Kalinowski J."/>
            <person name="Ruckert C."/>
        </authorList>
    </citation>
    <scope>NUCLEOTIDE SEQUENCE</scope>
    <source>
        <strain evidence="14">CGMCC 1.15425</strain>
    </source>
</reference>
<organism evidence="14 15">
    <name type="scientific">Pseudohongiella nitratireducens</name>
    <dbReference type="NCBI Taxonomy" id="1768907"/>
    <lineage>
        <taxon>Bacteria</taxon>
        <taxon>Pseudomonadati</taxon>
        <taxon>Pseudomonadota</taxon>
        <taxon>Gammaproteobacteria</taxon>
        <taxon>Pseudomonadales</taxon>
        <taxon>Pseudohongiellaceae</taxon>
        <taxon>Pseudohongiella</taxon>
    </lineage>
</organism>
<comment type="similarity">
    <text evidence="1 12">Belongs to the thymidylate kinase family.</text>
</comment>
<dbReference type="HAMAP" id="MF_00165">
    <property type="entry name" value="Thymidylate_kinase"/>
    <property type="match status" value="1"/>
</dbReference>
<dbReference type="GO" id="GO:0006235">
    <property type="term" value="P:dTTP biosynthetic process"/>
    <property type="evidence" value="ECO:0007669"/>
    <property type="project" value="UniProtKB-UniRule"/>
</dbReference>
<keyword evidence="8 12" id="KW-0067">ATP-binding</keyword>
<comment type="catalytic activity">
    <reaction evidence="10 12">
        <text>dTMP + ATP = dTDP + ADP</text>
        <dbReference type="Rhea" id="RHEA:13517"/>
        <dbReference type="ChEBI" id="CHEBI:30616"/>
        <dbReference type="ChEBI" id="CHEBI:58369"/>
        <dbReference type="ChEBI" id="CHEBI:63528"/>
        <dbReference type="ChEBI" id="CHEBI:456216"/>
        <dbReference type="EC" id="2.7.4.9"/>
    </reaction>
</comment>
<gene>
    <name evidence="12 14" type="primary">tmk</name>
    <name evidence="14" type="ORF">GCM10011403_27390</name>
</gene>
<keyword evidence="7 12" id="KW-0418">Kinase</keyword>
<reference evidence="14" key="2">
    <citation type="submission" date="2020-09" db="EMBL/GenBank/DDBJ databases">
        <authorList>
            <person name="Sun Q."/>
            <person name="Zhou Y."/>
        </authorList>
    </citation>
    <scope>NUCLEOTIDE SEQUENCE</scope>
    <source>
        <strain evidence="14">CGMCC 1.15425</strain>
    </source>
</reference>
<dbReference type="InterPro" id="IPR027417">
    <property type="entry name" value="P-loop_NTPase"/>
</dbReference>
<dbReference type="PANTHER" id="PTHR10344:SF4">
    <property type="entry name" value="UMP-CMP KINASE 2, MITOCHONDRIAL"/>
    <property type="match status" value="1"/>
</dbReference>
<evidence type="ECO:0000256" key="6">
    <source>
        <dbReference type="ARBA" id="ARBA00022741"/>
    </source>
</evidence>
<sequence length="219" mass="24038">MTVSNNTPVSGRFLTLEGGEGVGKSTNIQFITQLLKKQGIDCLVTREPGGTELAEKIRELLLSDHSEPVGELTELLLVFAARAQHLQQKIKPALAAGKWVLCDRFTDATFAYQGAGRGLNRDVIAALEALVQGELRPDLTVLLDIDPAIGLARAGQCGTPDRFEKEKLTFFERVRKGYQERADAEPGRFLVIDASAPLSEVQEEIERRLLLSLNLSDQP</sequence>
<evidence type="ECO:0000256" key="7">
    <source>
        <dbReference type="ARBA" id="ARBA00022777"/>
    </source>
</evidence>
<comment type="function">
    <text evidence="11 12">Phosphorylation of dTMP to form dTDP in both de novo and salvage pathways of dTTP synthesis.</text>
</comment>
<comment type="caution">
    <text evidence="14">The sequence shown here is derived from an EMBL/GenBank/DDBJ whole genome shotgun (WGS) entry which is preliminary data.</text>
</comment>
<dbReference type="GO" id="GO:0006227">
    <property type="term" value="P:dUDP biosynthetic process"/>
    <property type="evidence" value="ECO:0007669"/>
    <property type="project" value="TreeGrafter"/>
</dbReference>
<keyword evidence="4 12" id="KW-0808">Transferase</keyword>
<dbReference type="GO" id="GO:0005524">
    <property type="term" value="F:ATP binding"/>
    <property type="evidence" value="ECO:0007669"/>
    <property type="project" value="UniProtKB-UniRule"/>
</dbReference>
<proteinExistence type="inferred from homology"/>
<evidence type="ECO:0000256" key="2">
    <source>
        <dbReference type="ARBA" id="ARBA00012980"/>
    </source>
</evidence>
<dbReference type="FunFam" id="3.40.50.300:FF:000225">
    <property type="entry name" value="Thymidylate kinase"/>
    <property type="match status" value="1"/>
</dbReference>
<dbReference type="AlphaFoldDB" id="A0A916QLD9"/>
<feature type="binding site" evidence="12">
    <location>
        <begin position="18"/>
        <end position="25"/>
    </location>
    <ligand>
        <name>ATP</name>
        <dbReference type="ChEBI" id="CHEBI:30616"/>
    </ligand>
</feature>
<evidence type="ECO:0000256" key="11">
    <source>
        <dbReference type="ARBA" id="ARBA00057735"/>
    </source>
</evidence>
<dbReference type="RefSeq" id="WP_068810548.1">
    <property type="nucleotide sequence ID" value="NZ_BMIY01000013.1"/>
</dbReference>
<keyword evidence="15" id="KW-1185">Reference proteome</keyword>
<evidence type="ECO:0000256" key="1">
    <source>
        <dbReference type="ARBA" id="ARBA00009776"/>
    </source>
</evidence>
<dbReference type="PANTHER" id="PTHR10344">
    <property type="entry name" value="THYMIDYLATE KINASE"/>
    <property type="match status" value="1"/>
</dbReference>
<dbReference type="OrthoDB" id="9774907at2"/>
<dbReference type="Gene3D" id="3.40.50.300">
    <property type="entry name" value="P-loop containing nucleotide triphosphate hydrolases"/>
    <property type="match status" value="1"/>
</dbReference>
<dbReference type="GO" id="GO:0005829">
    <property type="term" value="C:cytosol"/>
    <property type="evidence" value="ECO:0007669"/>
    <property type="project" value="TreeGrafter"/>
</dbReference>
<evidence type="ECO:0000313" key="14">
    <source>
        <dbReference type="EMBL" id="GFZ82434.1"/>
    </source>
</evidence>
<dbReference type="CDD" id="cd01672">
    <property type="entry name" value="TMPK"/>
    <property type="match status" value="1"/>
</dbReference>
<evidence type="ECO:0000256" key="8">
    <source>
        <dbReference type="ARBA" id="ARBA00022840"/>
    </source>
</evidence>
<accession>A0A916QLD9</accession>
<protein>
    <recommendedName>
        <fullName evidence="3 12">Thymidylate kinase</fullName>
        <ecNumber evidence="2 12">2.7.4.9</ecNumber>
    </recommendedName>
    <alternativeName>
        <fullName evidence="9 12">dTMP kinase</fullName>
    </alternativeName>
</protein>
<dbReference type="SUPFAM" id="SSF52540">
    <property type="entry name" value="P-loop containing nucleoside triphosphate hydrolases"/>
    <property type="match status" value="1"/>
</dbReference>
<evidence type="ECO:0000256" key="9">
    <source>
        <dbReference type="ARBA" id="ARBA00029962"/>
    </source>
</evidence>
<keyword evidence="6 12" id="KW-0547">Nucleotide-binding</keyword>
<evidence type="ECO:0000256" key="12">
    <source>
        <dbReference type="HAMAP-Rule" id="MF_00165"/>
    </source>
</evidence>
<dbReference type="GO" id="GO:0004798">
    <property type="term" value="F:dTMP kinase activity"/>
    <property type="evidence" value="ECO:0007669"/>
    <property type="project" value="UniProtKB-UniRule"/>
</dbReference>
<name>A0A916QLD9_9GAMM</name>
<dbReference type="Proteomes" id="UP000627715">
    <property type="component" value="Unassembled WGS sequence"/>
</dbReference>
<feature type="domain" description="Thymidylate kinase-like" evidence="13">
    <location>
        <begin position="16"/>
        <end position="205"/>
    </location>
</feature>